<dbReference type="Pfam" id="PF17900">
    <property type="entry name" value="Peptidase_M1_N"/>
    <property type="match status" value="1"/>
</dbReference>
<dbReference type="PANTHER" id="PTHR11533">
    <property type="entry name" value="PROTEASE M1 ZINC METALLOPROTEASE"/>
    <property type="match status" value="1"/>
</dbReference>
<evidence type="ECO:0000256" key="8">
    <source>
        <dbReference type="ARBA" id="ARBA00022723"/>
    </source>
</evidence>
<dbReference type="SUPFAM" id="SSF55486">
    <property type="entry name" value="Metalloproteases ('zincins'), catalytic domain"/>
    <property type="match status" value="1"/>
</dbReference>
<dbReference type="PRINTS" id="PR00756">
    <property type="entry name" value="ALADIPTASE"/>
</dbReference>
<dbReference type="FunFam" id="1.10.390.10:FF:000004">
    <property type="entry name" value="Aminopeptidase N"/>
    <property type="match status" value="1"/>
</dbReference>
<evidence type="ECO:0000259" key="16">
    <source>
        <dbReference type="Pfam" id="PF17900"/>
    </source>
</evidence>
<protein>
    <recommendedName>
        <fullName evidence="5">Aminopeptidase N</fullName>
        <ecNumber evidence="4">3.4.11.2</ecNumber>
    </recommendedName>
    <alternativeName>
        <fullName evidence="12">Alanine aminopeptidase</fullName>
    </alternativeName>
    <alternativeName>
        <fullName evidence="13">Lysyl aminopeptidase</fullName>
    </alternativeName>
</protein>
<organism evidence="17 18">
    <name type="scientific">Flexivirga endophytica</name>
    <dbReference type="NCBI Taxonomy" id="1849103"/>
    <lineage>
        <taxon>Bacteria</taxon>
        <taxon>Bacillati</taxon>
        <taxon>Actinomycetota</taxon>
        <taxon>Actinomycetes</taxon>
        <taxon>Micrococcales</taxon>
        <taxon>Dermacoccaceae</taxon>
        <taxon>Flexivirga</taxon>
    </lineage>
</organism>
<dbReference type="GO" id="GO:0005737">
    <property type="term" value="C:cytoplasm"/>
    <property type="evidence" value="ECO:0007669"/>
    <property type="project" value="TreeGrafter"/>
</dbReference>
<evidence type="ECO:0000256" key="11">
    <source>
        <dbReference type="ARBA" id="ARBA00023049"/>
    </source>
</evidence>
<evidence type="ECO:0000256" key="10">
    <source>
        <dbReference type="ARBA" id="ARBA00022833"/>
    </source>
</evidence>
<dbReference type="CDD" id="cd09602">
    <property type="entry name" value="M1_APN"/>
    <property type="match status" value="1"/>
</dbReference>
<sequence>MSDVTVADLNLTRDDCAARGRQLAVDTHRVDLDLSNLEDAEAVTFASRATVRFTSTGTSTWLDLVADEITSLTVNGAPQPFDSYDGARVQLGQLRTDDANEVTVEARCRYSRTGEGLHRFTDPADGNTYVYTHFEPTDARRAFACFEQPDLKTRFTLAVTAPAGSSVFANQSPASDEADGDRHTVTFAPTLPLSSYLTALAVGPFHSVSDVWRADRPDGSTLEVPLGVICRKSMAEHLDAEEIFTITKQGLTFFDEVFQFPYPWGKYDEIFLPEYNIGAMEHPGLVTFSENSYIFRGTPSETQRESRAEVIMHEMAHMWFGDLATPRWWDDTWLKESFADLMGYLAATEAAGFKGSWVTFAVNRKQWAYTQDQLPTTHPIVADIPDLEAARLNFDGITYAKGASVLKQLMAYAGRDAFFRAAQLYFQRHAFGSTNLEDLITCLQETSEADLSDWVPSWLETTGPSTIAVLREGEKLYVTVDSTDKLTGEQIDRKHRVVVSTFALAGTAFERTARVEVTLDAPKVEVELPAGTQVDVAVANDDDLTYALLRLDDMSMTNLTGELSSVQPTLTRAVIWSALWNAVRDGHLHADHYLVAVGRNAVTETDAGLLAMVLRQAATAITGYLHPDERPSEAGQLVAAIDEGLRSATPGSDLQRAWAHALAGSAGLTPAGEEPVRHTLDGGVDGLELTPSLRWDLLAALAELGAIDEARLHDEYASDPTMSGATARDRALASLPGVATKQRVWRELTTDTALTNDKQRALLAGFDVGPDSDAADFVAPYFEQVEQWWQQQTMVMAGRLATGLFPRTNITVGDDEYPPDNPVVRATEQWLADRGDAPQALRRIVIEQLDHTLRRLRAQRG</sequence>
<evidence type="ECO:0000313" key="17">
    <source>
        <dbReference type="EMBL" id="GGB44146.1"/>
    </source>
</evidence>
<dbReference type="Pfam" id="PF11838">
    <property type="entry name" value="ERAP1_C"/>
    <property type="match status" value="1"/>
</dbReference>
<evidence type="ECO:0000256" key="13">
    <source>
        <dbReference type="ARBA" id="ARBA00031533"/>
    </source>
</evidence>
<dbReference type="NCBIfam" id="TIGR02412">
    <property type="entry name" value="pepN_strep_liv"/>
    <property type="match status" value="1"/>
</dbReference>
<evidence type="ECO:0000256" key="6">
    <source>
        <dbReference type="ARBA" id="ARBA00022438"/>
    </source>
</evidence>
<keyword evidence="7" id="KW-0645">Protease</keyword>
<feature type="domain" description="ERAP1-like C-terminal" evidence="15">
    <location>
        <begin position="538"/>
        <end position="852"/>
    </location>
</feature>
<gene>
    <name evidence="17" type="ORF">GCM10011492_39010</name>
</gene>
<dbReference type="InterPro" id="IPR050344">
    <property type="entry name" value="Peptidase_M1_aminopeptidases"/>
</dbReference>
<comment type="catalytic activity">
    <reaction evidence="1">
        <text>Release of an N-terminal amino acid, Xaa-|-Yaa- from a peptide, amide or arylamide. Xaa is preferably Ala, but may be most amino acids including Pro (slow action). When a terminal hydrophobic residue is followed by a prolyl residue, the two may be released as an intact Xaa-Pro dipeptide.</text>
        <dbReference type="EC" id="3.4.11.2"/>
    </reaction>
</comment>
<evidence type="ECO:0000256" key="2">
    <source>
        <dbReference type="ARBA" id="ARBA00001947"/>
    </source>
</evidence>
<dbReference type="SUPFAM" id="SSF63737">
    <property type="entry name" value="Leukotriene A4 hydrolase N-terminal domain"/>
    <property type="match status" value="1"/>
</dbReference>
<dbReference type="PANTHER" id="PTHR11533:SF174">
    <property type="entry name" value="PUROMYCIN-SENSITIVE AMINOPEPTIDASE-RELATED"/>
    <property type="match status" value="1"/>
</dbReference>
<dbReference type="InterPro" id="IPR027268">
    <property type="entry name" value="Peptidase_M4/M1_CTD_sf"/>
</dbReference>
<dbReference type="Gene3D" id="1.10.390.10">
    <property type="entry name" value="Neutral Protease Domain 2"/>
    <property type="match status" value="1"/>
</dbReference>
<accession>A0A916TGL4</accession>
<keyword evidence="10" id="KW-0862">Zinc</keyword>
<dbReference type="InterPro" id="IPR012778">
    <property type="entry name" value="Pept_M1_aminopeptidase"/>
</dbReference>
<evidence type="ECO:0000259" key="15">
    <source>
        <dbReference type="Pfam" id="PF11838"/>
    </source>
</evidence>
<dbReference type="GO" id="GO:0016285">
    <property type="term" value="F:alanyl aminopeptidase activity"/>
    <property type="evidence" value="ECO:0007669"/>
    <property type="project" value="UniProtKB-EC"/>
</dbReference>
<dbReference type="GO" id="GO:0016020">
    <property type="term" value="C:membrane"/>
    <property type="evidence" value="ECO:0007669"/>
    <property type="project" value="TreeGrafter"/>
</dbReference>
<dbReference type="GO" id="GO:0043171">
    <property type="term" value="P:peptide catabolic process"/>
    <property type="evidence" value="ECO:0007669"/>
    <property type="project" value="TreeGrafter"/>
</dbReference>
<evidence type="ECO:0000256" key="12">
    <source>
        <dbReference type="ARBA" id="ARBA00029811"/>
    </source>
</evidence>
<evidence type="ECO:0000256" key="9">
    <source>
        <dbReference type="ARBA" id="ARBA00022801"/>
    </source>
</evidence>
<dbReference type="InterPro" id="IPR024571">
    <property type="entry name" value="ERAP1-like_C_dom"/>
</dbReference>
<keyword evidence="11" id="KW-0482">Metalloprotease</keyword>
<dbReference type="Pfam" id="PF01433">
    <property type="entry name" value="Peptidase_M1"/>
    <property type="match status" value="1"/>
</dbReference>
<dbReference type="GO" id="GO:0070006">
    <property type="term" value="F:metalloaminopeptidase activity"/>
    <property type="evidence" value="ECO:0007669"/>
    <property type="project" value="TreeGrafter"/>
</dbReference>
<keyword evidence="8" id="KW-0479">Metal-binding</keyword>
<comment type="cofactor">
    <cofactor evidence="2">
        <name>Zn(2+)</name>
        <dbReference type="ChEBI" id="CHEBI:29105"/>
    </cofactor>
</comment>
<dbReference type="InterPro" id="IPR042097">
    <property type="entry name" value="Aminopeptidase_N-like_N_sf"/>
</dbReference>
<keyword evidence="18" id="KW-1185">Reference proteome</keyword>
<feature type="domain" description="Peptidase M1 membrane alanine aminopeptidase" evidence="14">
    <location>
        <begin position="246"/>
        <end position="458"/>
    </location>
</feature>
<keyword evidence="9" id="KW-0378">Hydrolase</keyword>
<reference evidence="17" key="1">
    <citation type="journal article" date="2014" name="Int. J. Syst. Evol. Microbiol.">
        <title>Complete genome sequence of Corynebacterium casei LMG S-19264T (=DSM 44701T), isolated from a smear-ripened cheese.</title>
        <authorList>
            <consortium name="US DOE Joint Genome Institute (JGI-PGF)"/>
            <person name="Walter F."/>
            <person name="Albersmeier A."/>
            <person name="Kalinowski J."/>
            <person name="Ruckert C."/>
        </authorList>
    </citation>
    <scope>NUCLEOTIDE SEQUENCE</scope>
    <source>
        <strain evidence="17">CGMCC 1.15085</strain>
    </source>
</reference>
<dbReference type="GO" id="GO:0006508">
    <property type="term" value="P:proteolysis"/>
    <property type="evidence" value="ECO:0007669"/>
    <property type="project" value="UniProtKB-KW"/>
</dbReference>
<dbReference type="EC" id="3.4.11.2" evidence="4"/>
<dbReference type="InterPro" id="IPR014782">
    <property type="entry name" value="Peptidase_M1_dom"/>
</dbReference>
<evidence type="ECO:0000259" key="14">
    <source>
        <dbReference type="Pfam" id="PF01433"/>
    </source>
</evidence>
<reference evidence="17" key="2">
    <citation type="submission" date="2020-09" db="EMBL/GenBank/DDBJ databases">
        <authorList>
            <person name="Sun Q."/>
            <person name="Zhou Y."/>
        </authorList>
    </citation>
    <scope>NUCLEOTIDE SEQUENCE</scope>
    <source>
        <strain evidence="17">CGMCC 1.15085</strain>
    </source>
</reference>
<comment type="caution">
    <text evidence="17">The sequence shown here is derived from an EMBL/GenBank/DDBJ whole genome shotgun (WGS) entry which is preliminary data.</text>
</comment>
<dbReference type="GO" id="GO:0042277">
    <property type="term" value="F:peptide binding"/>
    <property type="evidence" value="ECO:0007669"/>
    <property type="project" value="TreeGrafter"/>
</dbReference>
<dbReference type="InterPro" id="IPR045357">
    <property type="entry name" value="Aminopeptidase_N-like_N"/>
</dbReference>
<comment type="similarity">
    <text evidence="3">Belongs to the peptidase M1 family.</text>
</comment>
<evidence type="ECO:0000313" key="18">
    <source>
        <dbReference type="Proteomes" id="UP000636793"/>
    </source>
</evidence>
<evidence type="ECO:0000256" key="1">
    <source>
        <dbReference type="ARBA" id="ARBA00000098"/>
    </source>
</evidence>
<evidence type="ECO:0000256" key="4">
    <source>
        <dbReference type="ARBA" id="ARBA00012564"/>
    </source>
</evidence>
<proteinExistence type="inferred from homology"/>
<feature type="domain" description="Aminopeptidase N-like N-terminal" evidence="16">
    <location>
        <begin position="88"/>
        <end position="197"/>
    </location>
</feature>
<dbReference type="AlphaFoldDB" id="A0A916TGL4"/>
<dbReference type="InterPro" id="IPR001930">
    <property type="entry name" value="Peptidase_M1"/>
</dbReference>
<evidence type="ECO:0000256" key="7">
    <source>
        <dbReference type="ARBA" id="ARBA00022670"/>
    </source>
</evidence>
<dbReference type="GO" id="GO:0005615">
    <property type="term" value="C:extracellular space"/>
    <property type="evidence" value="ECO:0007669"/>
    <property type="project" value="TreeGrafter"/>
</dbReference>
<keyword evidence="6 17" id="KW-0031">Aminopeptidase</keyword>
<dbReference type="GO" id="GO:0008270">
    <property type="term" value="F:zinc ion binding"/>
    <property type="evidence" value="ECO:0007669"/>
    <property type="project" value="InterPro"/>
</dbReference>
<name>A0A916TGL4_9MICO</name>
<dbReference type="Gene3D" id="2.60.40.1730">
    <property type="entry name" value="tricorn interacting facor f3 domain"/>
    <property type="match status" value="1"/>
</dbReference>
<evidence type="ECO:0000256" key="3">
    <source>
        <dbReference type="ARBA" id="ARBA00010136"/>
    </source>
</evidence>
<dbReference type="EMBL" id="BMHI01000006">
    <property type="protein sequence ID" value="GGB44146.1"/>
    <property type="molecule type" value="Genomic_DNA"/>
</dbReference>
<dbReference type="Proteomes" id="UP000636793">
    <property type="component" value="Unassembled WGS sequence"/>
</dbReference>
<evidence type="ECO:0000256" key="5">
    <source>
        <dbReference type="ARBA" id="ARBA00015611"/>
    </source>
</evidence>